<gene>
    <name evidence="1" type="ORF">BRAD3257_5489</name>
</gene>
<organism evidence="1 2">
    <name type="scientific">Bradyrhizobium vignae</name>
    <dbReference type="NCBI Taxonomy" id="1549949"/>
    <lineage>
        <taxon>Bacteria</taxon>
        <taxon>Pseudomonadati</taxon>
        <taxon>Pseudomonadota</taxon>
        <taxon>Alphaproteobacteria</taxon>
        <taxon>Hyphomicrobiales</taxon>
        <taxon>Nitrobacteraceae</taxon>
        <taxon>Bradyrhizobium</taxon>
    </lineage>
</organism>
<sequence length="68" mass="7495">MDSATLSLASDLVAIHSPWNLRCARNDEEERSRARLSPSSQRLTHPNGRTISFISALHPRNNIALGVS</sequence>
<dbReference type="AlphaFoldDB" id="A0A2U3Q4V3"/>
<dbReference type="Proteomes" id="UP000246085">
    <property type="component" value="Chromosome BRAD3257"/>
</dbReference>
<evidence type="ECO:0000313" key="1">
    <source>
        <dbReference type="EMBL" id="SPP96432.1"/>
    </source>
</evidence>
<evidence type="ECO:0000313" key="2">
    <source>
        <dbReference type="Proteomes" id="UP000246085"/>
    </source>
</evidence>
<name>A0A2U3Q4V3_9BRAD</name>
<dbReference type="EMBL" id="LS398110">
    <property type="protein sequence ID" value="SPP96432.1"/>
    <property type="molecule type" value="Genomic_DNA"/>
</dbReference>
<reference evidence="1 2" key="1">
    <citation type="submission" date="2018-03" db="EMBL/GenBank/DDBJ databases">
        <authorList>
            <person name="Gully D."/>
        </authorList>
    </citation>
    <scope>NUCLEOTIDE SEQUENCE [LARGE SCALE GENOMIC DNA]</scope>
    <source>
        <strain evidence="1">ORS3257</strain>
    </source>
</reference>
<protein>
    <submittedName>
        <fullName evidence="1">Uncharacterized protein</fullName>
    </submittedName>
</protein>
<dbReference type="KEGG" id="bvz:BRAD3257_5489"/>
<accession>A0A2U3Q4V3</accession>
<proteinExistence type="predicted"/>